<reference evidence="1 2" key="1">
    <citation type="journal article" date="2011" name="J. Bacteriol.">
        <title>Draft genome sequence of Caloramator australicus strain RC3T, a thermoanaerobe from the Great Artesian Basin of Australia.</title>
        <authorList>
            <person name="Ogg C.D."/>
            <person name="Patel B.K.C."/>
        </authorList>
    </citation>
    <scope>NUCLEOTIDE SEQUENCE [LARGE SCALE GENOMIC DNA]</scope>
    <source>
        <strain evidence="1 2">RC3</strain>
    </source>
</reference>
<evidence type="ECO:0000313" key="1">
    <source>
        <dbReference type="EMBL" id="CCJ34223.1"/>
    </source>
</evidence>
<comment type="caution">
    <text evidence="1">The sequence shown here is derived from an EMBL/GenBank/DDBJ whole genome shotgun (WGS) entry which is preliminary data.</text>
</comment>
<name>I7LK62_9CLOT</name>
<dbReference type="Proteomes" id="UP000007652">
    <property type="component" value="Unassembled WGS sequence"/>
</dbReference>
<keyword evidence="2" id="KW-1185">Reference proteome</keyword>
<gene>
    <name evidence="1" type="ORF">CAAU_2139</name>
</gene>
<sequence>MRVGLLKTKKSLELLSEMSECQGNPSQGLSKITFSTV</sequence>
<organism evidence="1 2">
    <name type="scientific">Caloramator australicus RC3</name>
    <dbReference type="NCBI Taxonomy" id="857293"/>
    <lineage>
        <taxon>Bacteria</taxon>
        <taxon>Bacillati</taxon>
        <taxon>Bacillota</taxon>
        <taxon>Clostridia</taxon>
        <taxon>Eubacteriales</taxon>
        <taxon>Clostridiaceae</taxon>
        <taxon>Caloramator</taxon>
    </lineage>
</organism>
<proteinExistence type="predicted"/>
<protein>
    <submittedName>
        <fullName evidence="1">Uncharacterized protein</fullName>
    </submittedName>
</protein>
<evidence type="ECO:0000313" key="2">
    <source>
        <dbReference type="Proteomes" id="UP000007652"/>
    </source>
</evidence>
<accession>I7LK62</accession>
<dbReference type="EMBL" id="CAKP01000113">
    <property type="protein sequence ID" value="CCJ34223.1"/>
    <property type="molecule type" value="Genomic_DNA"/>
</dbReference>
<dbReference type="AlphaFoldDB" id="I7LK62"/>